<gene>
    <name evidence="1" type="ORF">SAMN06265795_1036</name>
</gene>
<dbReference type="Proteomes" id="UP000198284">
    <property type="component" value="Unassembled WGS sequence"/>
</dbReference>
<dbReference type="EMBL" id="FZOT01000003">
    <property type="protein sequence ID" value="SNS47848.1"/>
    <property type="molecule type" value="Genomic_DNA"/>
</dbReference>
<accession>A0A239EU91</accession>
<organism evidence="1 2">
    <name type="scientific">Noviherbaspirillum humi</name>
    <dbReference type="NCBI Taxonomy" id="1688639"/>
    <lineage>
        <taxon>Bacteria</taxon>
        <taxon>Pseudomonadati</taxon>
        <taxon>Pseudomonadota</taxon>
        <taxon>Betaproteobacteria</taxon>
        <taxon>Burkholderiales</taxon>
        <taxon>Oxalobacteraceae</taxon>
        <taxon>Noviherbaspirillum</taxon>
    </lineage>
</organism>
<evidence type="ECO:0000313" key="2">
    <source>
        <dbReference type="Proteomes" id="UP000198284"/>
    </source>
</evidence>
<evidence type="ECO:0000313" key="1">
    <source>
        <dbReference type="EMBL" id="SNS47848.1"/>
    </source>
</evidence>
<dbReference type="RefSeq" id="WP_089398529.1">
    <property type="nucleotide sequence ID" value="NZ_FZOT01000003.1"/>
</dbReference>
<proteinExistence type="predicted"/>
<sequence>MAQIESHSKPEFSQFCQLFMALSEDDRKAMARLVNSLAQRLPDEAFTLDKARELFRIAKRLQ</sequence>
<dbReference type="AlphaFoldDB" id="A0A239EU91"/>
<reference evidence="1 2" key="1">
    <citation type="submission" date="2017-06" db="EMBL/GenBank/DDBJ databases">
        <authorList>
            <person name="Kim H.J."/>
            <person name="Triplett B.A."/>
        </authorList>
    </citation>
    <scope>NUCLEOTIDE SEQUENCE [LARGE SCALE GENOMIC DNA]</scope>
    <source>
        <strain evidence="1 2">U15</strain>
    </source>
</reference>
<keyword evidence="2" id="KW-1185">Reference proteome</keyword>
<name>A0A239EU91_9BURK</name>
<protein>
    <submittedName>
        <fullName evidence="1">Uncharacterized protein</fullName>
    </submittedName>
</protein>